<organism evidence="1 2">
    <name type="scientific">Acidovorax benzenivorans</name>
    <dbReference type="NCBI Taxonomy" id="2987520"/>
    <lineage>
        <taxon>Bacteria</taxon>
        <taxon>Pseudomonadati</taxon>
        <taxon>Pseudomonadota</taxon>
        <taxon>Betaproteobacteria</taxon>
        <taxon>Burkholderiales</taxon>
        <taxon>Comamonadaceae</taxon>
        <taxon>Acidovorax</taxon>
    </lineage>
</organism>
<gene>
    <name evidence="1" type="ORF">OIN59_20525</name>
</gene>
<dbReference type="Proteomes" id="UP001148932">
    <property type="component" value="Unassembled WGS sequence"/>
</dbReference>
<dbReference type="EMBL" id="JAPCKI010000016">
    <property type="protein sequence ID" value="MDD2179831.1"/>
    <property type="molecule type" value="Genomic_DNA"/>
</dbReference>
<dbReference type="RefSeq" id="WP_274113337.1">
    <property type="nucleotide sequence ID" value="NZ_JAPCKI010000016.1"/>
</dbReference>
<sequence length="99" mass="10562">MSLLPLCESDGDPTALVLVSFITPYADGQNLRATLQALLGRQLRGYSLAFDVPRHMAKGTLYIHRCDLERATRCLASGLPQLEIGCAASVSCAGALSCH</sequence>
<evidence type="ECO:0000313" key="2">
    <source>
        <dbReference type="Proteomes" id="UP001148932"/>
    </source>
</evidence>
<comment type="caution">
    <text evidence="1">The sequence shown here is derived from an EMBL/GenBank/DDBJ whole genome shotgun (WGS) entry which is preliminary data.</text>
</comment>
<accession>A0ABT5S1K2</accession>
<evidence type="ECO:0000313" key="1">
    <source>
        <dbReference type="EMBL" id="MDD2179831.1"/>
    </source>
</evidence>
<proteinExistence type="predicted"/>
<protein>
    <submittedName>
        <fullName evidence="1">Uncharacterized protein</fullName>
    </submittedName>
</protein>
<reference evidence="1" key="1">
    <citation type="submission" date="2022-10" db="EMBL/GenBank/DDBJ databases">
        <title>Description of microaerobic benzene degrading bacteria.</title>
        <authorList>
            <person name="Bedics A."/>
            <person name="Tancsics A."/>
            <person name="Banerjee S."/>
        </authorList>
    </citation>
    <scope>NUCLEOTIDE SEQUENCE</scope>
    <source>
        <strain evidence="1">D2M1</strain>
    </source>
</reference>
<keyword evidence="2" id="KW-1185">Reference proteome</keyword>
<name>A0ABT5S1K2_9BURK</name>